<dbReference type="InterPro" id="IPR008030">
    <property type="entry name" value="NmrA-like"/>
</dbReference>
<dbReference type="GO" id="GO:0048471">
    <property type="term" value="C:perinuclear region of cytoplasm"/>
    <property type="evidence" value="ECO:0007669"/>
    <property type="project" value="UniProtKB-SubCell"/>
</dbReference>
<keyword evidence="6" id="KW-0539">Nucleus</keyword>
<evidence type="ECO:0000313" key="9">
    <source>
        <dbReference type="EMBL" id="QBZ63211.1"/>
    </source>
</evidence>
<evidence type="ECO:0000313" key="10">
    <source>
        <dbReference type="Proteomes" id="UP000294847"/>
    </source>
</evidence>
<protein>
    <recommendedName>
        <fullName evidence="7">NmrA-like family domain-containing protein 1</fullName>
    </recommendedName>
</protein>
<keyword evidence="5" id="KW-0521">NADP</keyword>
<accession>A0A4P7NLY7</accession>
<evidence type="ECO:0000259" key="8">
    <source>
        <dbReference type="Pfam" id="PF05368"/>
    </source>
</evidence>
<dbReference type="PANTHER" id="PTHR42748:SF31">
    <property type="entry name" value="NMRA-LIKE DOMAIN-CONTAINING PROTEIN-RELATED"/>
    <property type="match status" value="1"/>
</dbReference>
<comment type="similarity">
    <text evidence="3">Belongs to the NmrA-type oxidoreductase family.</text>
</comment>
<evidence type="ECO:0000256" key="6">
    <source>
        <dbReference type="ARBA" id="ARBA00023242"/>
    </source>
</evidence>
<dbReference type="Pfam" id="PF05368">
    <property type="entry name" value="NmrA"/>
    <property type="match status" value="1"/>
</dbReference>
<dbReference type="SUPFAM" id="SSF51735">
    <property type="entry name" value="NAD(P)-binding Rossmann-fold domains"/>
    <property type="match status" value="1"/>
</dbReference>
<dbReference type="OMA" id="GPTYFYD"/>
<proteinExistence type="inferred from homology"/>
<dbReference type="InterPro" id="IPR036291">
    <property type="entry name" value="NAD(P)-bd_dom_sf"/>
</dbReference>
<keyword evidence="4" id="KW-0963">Cytoplasm</keyword>
<evidence type="ECO:0000256" key="4">
    <source>
        <dbReference type="ARBA" id="ARBA00022490"/>
    </source>
</evidence>
<dbReference type="VEuPathDB" id="FungiDB:M_BR32_EuGene_00017931"/>
<dbReference type="EMBL" id="CP034208">
    <property type="protein sequence ID" value="QBZ63211.1"/>
    <property type="molecule type" value="Genomic_DNA"/>
</dbReference>
<evidence type="ECO:0000256" key="7">
    <source>
        <dbReference type="ARBA" id="ARBA00040296"/>
    </source>
</evidence>
<gene>
    <name evidence="9" type="ORF">PoMZ_12108</name>
</gene>
<dbReference type="Gene3D" id="3.40.50.720">
    <property type="entry name" value="NAD(P)-binding Rossmann-like Domain"/>
    <property type="match status" value="1"/>
</dbReference>
<comment type="subcellular location">
    <subcellularLocation>
        <location evidence="2">Cytoplasm</location>
        <location evidence="2">Perinuclear region</location>
    </subcellularLocation>
    <subcellularLocation>
        <location evidence="1">Nucleus</location>
    </subcellularLocation>
</comment>
<dbReference type="InterPro" id="IPR051164">
    <property type="entry name" value="NmrA-like_oxidored"/>
</dbReference>
<sequence length="321" mass="35727">MASKKIITVFGATGKQGGSIVEKFISDPKLKDEWAVRGVTRDVSKDSAKALASRGVEVVSADMDDKESVFKAVAGSHTVFSVTNYWEKLSKDGETQQGKNIADAAKEAGVQHFIWSTLINVTNVSKGKLTKVYHFDSKAEVDAYVRSLGIPTTFFLAGFYLSNFEAPMWFRQTGPDNAWTFSMPGPITSPVPLYDVRDTGKYVKAIVLNRDALLGGRVLAATEYQTFEEMLVDFRRTFPKDGANARFYELSDEQYLEGVRSAGMPDFVGEELLQNIQLLSQFGYYGGESLDETRKLVEGVGERLTTWAEWLPQSEVFKNLQ</sequence>
<dbReference type="CDD" id="cd05251">
    <property type="entry name" value="NmrA_like_SDR_a"/>
    <property type="match status" value="1"/>
</dbReference>
<dbReference type="PANTHER" id="PTHR42748">
    <property type="entry name" value="NITROGEN METABOLITE REPRESSION PROTEIN NMRA FAMILY MEMBER"/>
    <property type="match status" value="1"/>
</dbReference>
<dbReference type="Proteomes" id="UP000294847">
    <property type="component" value="Chromosome 5"/>
</dbReference>
<dbReference type="FunFam" id="3.40.50.720:FF:000181">
    <property type="entry name" value="NmrA-like family domain-containing protein 1"/>
    <property type="match status" value="1"/>
</dbReference>
<dbReference type="Gene3D" id="3.90.25.10">
    <property type="entry name" value="UDP-galactose 4-epimerase, domain 1"/>
    <property type="match status" value="1"/>
</dbReference>
<feature type="domain" description="NmrA-like" evidence="8">
    <location>
        <begin position="4"/>
        <end position="311"/>
    </location>
</feature>
<evidence type="ECO:0000256" key="3">
    <source>
        <dbReference type="ARBA" id="ARBA00006328"/>
    </source>
</evidence>
<dbReference type="AlphaFoldDB" id="A0A4P7NLY7"/>
<dbReference type="SMR" id="A0A4P7NLY7"/>
<reference evidence="9 10" key="1">
    <citation type="journal article" date="2019" name="Mol. Biol. Evol.">
        <title>Blast fungal genomes show frequent chromosomal changes, gene gains and losses, and effector gene turnover.</title>
        <authorList>
            <person name="Gomez Luciano L.B."/>
            <person name="Jason Tsai I."/>
            <person name="Chuma I."/>
            <person name="Tosa Y."/>
            <person name="Chen Y.H."/>
            <person name="Li J.Y."/>
            <person name="Li M.Y."/>
            <person name="Jade Lu M.Y."/>
            <person name="Nakayashiki H."/>
            <person name="Li W.H."/>
        </authorList>
    </citation>
    <scope>NUCLEOTIDE SEQUENCE [LARGE SCALE GENOMIC DNA]</scope>
    <source>
        <strain evidence="9">MZ5-1-6</strain>
    </source>
</reference>
<organism evidence="9 10">
    <name type="scientific">Pyricularia oryzae</name>
    <name type="common">Rice blast fungus</name>
    <name type="synonym">Magnaporthe oryzae</name>
    <dbReference type="NCBI Taxonomy" id="318829"/>
    <lineage>
        <taxon>Eukaryota</taxon>
        <taxon>Fungi</taxon>
        <taxon>Dikarya</taxon>
        <taxon>Ascomycota</taxon>
        <taxon>Pezizomycotina</taxon>
        <taxon>Sordariomycetes</taxon>
        <taxon>Sordariomycetidae</taxon>
        <taxon>Magnaporthales</taxon>
        <taxon>Pyriculariaceae</taxon>
        <taxon>Pyricularia</taxon>
    </lineage>
</organism>
<evidence type="ECO:0000256" key="5">
    <source>
        <dbReference type="ARBA" id="ARBA00022857"/>
    </source>
</evidence>
<name>A0A4P7NLY7_PYROR</name>
<dbReference type="GO" id="GO:0005634">
    <property type="term" value="C:nucleus"/>
    <property type="evidence" value="ECO:0007669"/>
    <property type="project" value="UniProtKB-SubCell"/>
</dbReference>
<evidence type="ECO:0000256" key="1">
    <source>
        <dbReference type="ARBA" id="ARBA00004123"/>
    </source>
</evidence>
<evidence type="ECO:0000256" key="2">
    <source>
        <dbReference type="ARBA" id="ARBA00004556"/>
    </source>
</evidence>